<feature type="region of interest" description="Disordered" evidence="1">
    <location>
        <begin position="1"/>
        <end position="30"/>
    </location>
</feature>
<protein>
    <submittedName>
        <fullName evidence="2">Uncharacterized protein</fullName>
    </submittedName>
</protein>
<proteinExistence type="predicted"/>
<accession>A0A0F9GV23</accession>
<organism evidence="2">
    <name type="scientific">marine sediment metagenome</name>
    <dbReference type="NCBI Taxonomy" id="412755"/>
    <lineage>
        <taxon>unclassified sequences</taxon>
        <taxon>metagenomes</taxon>
        <taxon>ecological metagenomes</taxon>
    </lineage>
</organism>
<reference evidence="2" key="1">
    <citation type="journal article" date="2015" name="Nature">
        <title>Complex archaea that bridge the gap between prokaryotes and eukaryotes.</title>
        <authorList>
            <person name="Spang A."/>
            <person name="Saw J.H."/>
            <person name="Jorgensen S.L."/>
            <person name="Zaremba-Niedzwiedzka K."/>
            <person name="Martijn J."/>
            <person name="Lind A.E."/>
            <person name="van Eijk R."/>
            <person name="Schleper C."/>
            <person name="Guy L."/>
            <person name="Ettema T.J."/>
        </authorList>
    </citation>
    <scope>NUCLEOTIDE SEQUENCE</scope>
</reference>
<comment type="caution">
    <text evidence="2">The sequence shown here is derived from an EMBL/GenBank/DDBJ whole genome shotgun (WGS) entry which is preliminary data.</text>
</comment>
<evidence type="ECO:0000256" key="1">
    <source>
        <dbReference type="SAM" id="MobiDB-lite"/>
    </source>
</evidence>
<evidence type="ECO:0000313" key="2">
    <source>
        <dbReference type="EMBL" id="KKL73210.1"/>
    </source>
</evidence>
<sequence>MLASQSGTHRDLSCSVEGERTQEEEKWEKL</sequence>
<gene>
    <name evidence="2" type="ORF">LCGC14_2077200</name>
</gene>
<dbReference type="AlphaFoldDB" id="A0A0F9GV23"/>
<dbReference type="EMBL" id="LAZR01025031">
    <property type="protein sequence ID" value="KKL73210.1"/>
    <property type="molecule type" value="Genomic_DNA"/>
</dbReference>
<name>A0A0F9GV23_9ZZZZ</name>
<feature type="compositionally biased region" description="Basic and acidic residues" evidence="1">
    <location>
        <begin position="8"/>
        <end position="30"/>
    </location>
</feature>